<dbReference type="GO" id="GO:0012505">
    <property type="term" value="C:endomembrane system"/>
    <property type="evidence" value="ECO:0007669"/>
    <property type="project" value="UniProtKB-SubCell"/>
</dbReference>
<dbReference type="PANTHER" id="PTHR31998">
    <property type="entry name" value="K(+)-INSENSITIVE PYROPHOSPHATE-ENERGIZED PROTON PUMP"/>
    <property type="match status" value="1"/>
</dbReference>
<keyword evidence="3" id="KW-0813">Transport</keyword>
<organism evidence="11 12">
    <name type="scientific">Quercus lobata</name>
    <name type="common">Valley oak</name>
    <dbReference type="NCBI Taxonomy" id="97700"/>
    <lineage>
        <taxon>Eukaryota</taxon>
        <taxon>Viridiplantae</taxon>
        <taxon>Streptophyta</taxon>
        <taxon>Embryophyta</taxon>
        <taxon>Tracheophyta</taxon>
        <taxon>Spermatophyta</taxon>
        <taxon>Magnoliopsida</taxon>
        <taxon>eudicotyledons</taxon>
        <taxon>Gunneridae</taxon>
        <taxon>Pentapetalae</taxon>
        <taxon>rosids</taxon>
        <taxon>fabids</taxon>
        <taxon>Fagales</taxon>
        <taxon>Fagaceae</taxon>
        <taxon>Quercus</taxon>
    </lineage>
</organism>
<dbReference type="EC" id="7.1.3.1" evidence="2"/>
<accession>A0A7N2MTZ0</accession>
<sequence>MYIEEKISNHQETNPITLTLKQTLALYHPQHHAAAAENLSTHIAPFSIFAPPLRTSQIAPPPQLTTISSLNLSAICGLFLSTSVFLLVLFDFLWIWSAVNGSNSSNHAEKVCEELGPCNSESRGDVAERRFLRSQYLAVKALILVWFLVSKVKVSGGYGEYSGYVDTLEVSIKCAETQNAISVVLLCVIYIVIHALSSYGCFARLAEWLAFSHGFAIGSAALVSLALFAAFVSKAGINIVDVLTPKVFIGLLVGAMLPYWFSAMTMKSVGSAALKMVEEVRRQFNTIPGLMEGRAKPDYATCVKISTDASLREMIPPGALVMLTPLIAGTFFGVETLAGVLAGSLVSGVQVAISASNTGGAWDNAKKYIEASTLLFQLLI</sequence>
<feature type="transmembrane region" description="Helical" evidence="10">
    <location>
        <begin position="178"/>
        <end position="196"/>
    </location>
</feature>
<dbReference type="GO" id="GO:0009678">
    <property type="term" value="F:diphosphate hydrolysis-driven proton transmembrane transporter activity"/>
    <property type="evidence" value="ECO:0007669"/>
    <property type="project" value="UniProtKB-EC"/>
</dbReference>
<comment type="subcellular location">
    <subcellularLocation>
        <location evidence="1">Endomembrane system</location>
        <topology evidence="1">Multi-pass membrane protein</topology>
    </subcellularLocation>
</comment>
<dbReference type="GO" id="GO:0004427">
    <property type="term" value="F:inorganic diphosphate phosphatase activity"/>
    <property type="evidence" value="ECO:0007669"/>
    <property type="project" value="InterPro"/>
</dbReference>
<dbReference type="Proteomes" id="UP000594261">
    <property type="component" value="Chromosome 10"/>
</dbReference>
<evidence type="ECO:0000256" key="3">
    <source>
        <dbReference type="ARBA" id="ARBA00022448"/>
    </source>
</evidence>
<evidence type="ECO:0000256" key="2">
    <source>
        <dbReference type="ARBA" id="ARBA00013242"/>
    </source>
</evidence>
<evidence type="ECO:0000256" key="4">
    <source>
        <dbReference type="ARBA" id="ARBA00022692"/>
    </source>
</evidence>
<keyword evidence="6" id="KW-1278">Translocase</keyword>
<feature type="transmembrane region" description="Helical" evidence="10">
    <location>
        <begin position="72"/>
        <end position="96"/>
    </location>
</feature>
<keyword evidence="5" id="KW-0460">Magnesium</keyword>
<proteinExistence type="predicted"/>
<feature type="transmembrane region" description="Helical" evidence="10">
    <location>
        <begin position="208"/>
        <end position="231"/>
    </location>
</feature>
<dbReference type="EMBL" id="LRBV02000010">
    <property type="status" value="NOT_ANNOTATED_CDS"/>
    <property type="molecule type" value="Genomic_DNA"/>
</dbReference>
<evidence type="ECO:0000313" key="12">
    <source>
        <dbReference type="Proteomes" id="UP000594261"/>
    </source>
</evidence>
<dbReference type="AlphaFoldDB" id="A0A7N2MTZ0"/>
<name>A0A7N2MTZ0_QUELO</name>
<reference evidence="11" key="2">
    <citation type="submission" date="2021-01" db="UniProtKB">
        <authorList>
            <consortium name="EnsemblPlants"/>
        </authorList>
    </citation>
    <scope>IDENTIFICATION</scope>
</reference>
<keyword evidence="8" id="KW-0406">Ion transport</keyword>
<evidence type="ECO:0000256" key="5">
    <source>
        <dbReference type="ARBA" id="ARBA00022842"/>
    </source>
</evidence>
<dbReference type="Gramene" id="QL10p059624:mrna">
    <property type="protein sequence ID" value="QL10p059624:mrna"/>
    <property type="gene ID" value="QL10p059624"/>
</dbReference>
<dbReference type="EnsemblPlants" id="QL10p059624:mrna">
    <property type="protein sequence ID" value="QL10p059624:mrna"/>
    <property type="gene ID" value="QL10p059624"/>
</dbReference>
<evidence type="ECO:0000256" key="8">
    <source>
        <dbReference type="ARBA" id="ARBA00023065"/>
    </source>
</evidence>
<evidence type="ECO:0000256" key="6">
    <source>
        <dbReference type="ARBA" id="ARBA00022967"/>
    </source>
</evidence>
<keyword evidence="9 10" id="KW-0472">Membrane</keyword>
<reference evidence="11 12" key="1">
    <citation type="journal article" date="2016" name="G3 (Bethesda)">
        <title>First Draft Assembly and Annotation of the Genome of a California Endemic Oak Quercus lobata Nee (Fagaceae).</title>
        <authorList>
            <person name="Sork V.L."/>
            <person name="Fitz-Gibbon S.T."/>
            <person name="Puiu D."/>
            <person name="Crepeau M."/>
            <person name="Gugger P.F."/>
            <person name="Sherman R."/>
            <person name="Stevens K."/>
            <person name="Langley C.H."/>
            <person name="Pellegrini M."/>
            <person name="Salzberg S.L."/>
        </authorList>
    </citation>
    <scope>NUCLEOTIDE SEQUENCE [LARGE SCALE GENOMIC DNA]</scope>
    <source>
        <strain evidence="11 12">cv. SW786</strain>
    </source>
</reference>
<evidence type="ECO:0000256" key="9">
    <source>
        <dbReference type="ARBA" id="ARBA00023136"/>
    </source>
</evidence>
<protein>
    <recommendedName>
        <fullName evidence="2">H(+)-exporting diphosphatase</fullName>
        <ecNumber evidence="2">7.1.3.1</ecNumber>
    </recommendedName>
</protein>
<evidence type="ECO:0000256" key="10">
    <source>
        <dbReference type="SAM" id="Phobius"/>
    </source>
</evidence>
<evidence type="ECO:0000256" key="1">
    <source>
        <dbReference type="ARBA" id="ARBA00004127"/>
    </source>
</evidence>
<keyword evidence="12" id="KW-1185">Reference proteome</keyword>
<keyword evidence="7 10" id="KW-1133">Transmembrane helix</keyword>
<feature type="transmembrane region" description="Helical" evidence="10">
    <location>
        <begin position="243"/>
        <end position="261"/>
    </location>
</feature>
<dbReference type="InterPro" id="IPR004131">
    <property type="entry name" value="PPase-energised_H-pump"/>
</dbReference>
<evidence type="ECO:0000313" key="11">
    <source>
        <dbReference type="EnsemblPlants" id="QL10p059624:mrna"/>
    </source>
</evidence>
<keyword evidence="4 10" id="KW-0812">Transmembrane</keyword>
<evidence type="ECO:0000256" key="7">
    <source>
        <dbReference type="ARBA" id="ARBA00022989"/>
    </source>
</evidence>
<dbReference type="InParanoid" id="A0A7N2MTZ0"/>
<dbReference type="GO" id="GO:0016020">
    <property type="term" value="C:membrane"/>
    <property type="evidence" value="ECO:0007669"/>
    <property type="project" value="InterPro"/>
</dbReference>
<dbReference type="Pfam" id="PF03030">
    <property type="entry name" value="H_PPase"/>
    <property type="match status" value="1"/>
</dbReference>